<dbReference type="EMBL" id="JAULUE010002055">
    <property type="protein sequence ID" value="KAK5892330.1"/>
    <property type="molecule type" value="Genomic_DNA"/>
</dbReference>
<sequence length="79" mass="8976">MPKGRFGDGSTHSHIIKLKQCKPFHGSSNSFPADRTVSCQVEDRPLSWTPYRPHTVLWRAQKQQFPAFAGMFESRCLVG</sequence>
<name>A0AAN8BVR0_9TELE</name>
<comment type="caution">
    <text evidence="1">The sequence shown here is derived from an EMBL/GenBank/DDBJ whole genome shotgun (WGS) entry which is preliminary data.</text>
</comment>
<evidence type="ECO:0000313" key="2">
    <source>
        <dbReference type="Proteomes" id="UP001335648"/>
    </source>
</evidence>
<evidence type="ECO:0000313" key="1">
    <source>
        <dbReference type="EMBL" id="KAK5892330.1"/>
    </source>
</evidence>
<dbReference type="AlphaFoldDB" id="A0AAN8BVR0"/>
<accession>A0AAN8BVR0</accession>
<dbReference type="Proteomes" id="UP001335648">
    <property type="component" value="Unassembled WGS sequence"/>
</dbReference>
<protein>
    <submittedName>
        <fullName evidence="1">Uncharacterized protein</fullName>
    </submittedName>
</protein>
<keyword evidence="2" id="KW-1185">Reference proteome</keyword>
<gene>
    <name evidence="1" type="ORF">CesoFtcFv8_012719</name>
</gene>
<organism evidence="1 2">
    <name type="scientific">Champsocephalus esox</name>
    <name type="common">pike icefish</name>
    <dbReference type="NCBI Taxonomy" id="159716"/>
    <lineage>
        <taxon>Eukaryota</taxon>
        <taxon>Metazoa</taxon>
        <taxon>Chordata</taxon>
        <taxon>Craniata</taxon>
        <taxon>Vertebrata</taxon>
        <taxon>Euteleostomi</taxon>
        <taxon>Actinopterygii</taxon>
        <taxon>Neopterygii</taxon>
        <taxon>Teleostei</taxon>
        <taxon>Neoteleostei</taxon>
        <taxon>Acanthomorphata</taxon>
        <taxon>Eupercaria</taxon>
        <taxon>Perciformes</taxon>
        <taxon>Notothenioidei</taxon>
        <taxon>Channichthyidae</taxon>
        <taxon>Champsocephalus</taxon>
    </lineage>
</organism>
<proteinExistence type="predicted"/>
<reference evidence="1 2" key="1">
    <citation type="journal article" date="2023" name="Mol. Biol. Evol.">
        <title>Genomics of Secondarily Temperate Adaptation in the Only Non-Antarctic Icefish.</title>
        <authorList>
            <person name="Rivera-Colon A.G."/>
            <person name="Rayamajhi N."/>
            <person name="Minhas B.F."/>
            <person name="Madrigal G."/>
            <person name="Bilyk K.T."/>
            <person name="Yoon V."/>
            <person name="Hune M."/>
            <person name="Gregory S."/>
            <person name="Cheng C.H.C."/>
            <person name="Catchen J.M."/>
        </authorList>
    </citation>
    <scope>NUCLEOTIDE SEQUENCE [LARGE SCALE GENOMIC DNA]</scope>
    <source>
        <strain evidence="1">JC2023a</strain>
    </source>
</reference>